<accession>A0A6J7MI13</accession>
<evidence type="ECO:0000313" key="3">
    <source>
        <dbReference type="EMBL" id="CAB4977364.1"/>
    </source>
</evidence>
<organism evidence="3">
    <name type="scientific">freshwater metagenome</name>
    <dbReference type="NCBI Taxonomy" id="449393"/>
    <lineage>
        <taxon>unclassified sequences</taxon>
        <taxon>metagenomes</taxon>
        <taxon>ecological metagenomes</taxon>
    </lineage>
</organism>
<dbReference type="EMBL" id="CAFAAS010000007">
    <property type="protein sequence ID" value="CAB4805891.1"/>
    <property type="molecule type" value="Genomic_DNA"/>
</dbReference>
<gene>
    <name evidence="1" type="ORF">UFOPK2655_00496</name>
    <name evidence="2" type="ORF">UFOPK3077_00841</name>
    <name evidence="3" type="ORF">UFOPK3903_00924</name>
    <name evidence="4" type="ORF">UFOPK4444_00290</name>
</gene>
<evidence type="ECO:0000313" key="4">
    <source>
        <dbReference type="EMBL" id="CAB5144756.1"/>
    </source>
</evidence>
<name>A0A6J7MI13_9ZZZZ</name>
<protein>
    <submittedName>
        <fullName evidence="3">Unannotated protein</fullName>
    </submittedName>
</protein>
<reference evidence="3" key="1">
    <citation type="submission" date="2020-05" db="EMBL/GenBank/DDBJ databases">
        <authorList>
            <person name="Chiriac C."/>
            <person name="Salcher M."/>
            <person name="Ghai R."/>
            <person name="Kavagutti S V."/>
        </authorList>
    </citation>
    <scope>NUCLEOTIDE SEQUENCE</scope>
</reference>
<dbReference type="EMBL" id="CAEZYE010000018">
    <property type="protein sequence ID" value="CAB4707134.1"/>
    <property type="molecule type" value="Genomic_DNA"/>
</dbReference>
<sequence>MPDISNKFIVVTVTHDETRIWATGIGKGQRPERIFAPDKTNHHHFRTDAKHSNAAADSQTASYYEEIAASIAGAAEILLIGHGHGKASSMLHLIQYLERKHPQTAHKIIDALDENLVALTEPQILSIARSWVEAHPRSD</sequence>
<dbReference type="EMBL" id="CAFBRZ010000011">
    <property type="protein sequence ID" value="CAB5144756.1"/>
    <property type="molecule type" value="Genomic_DNA"/>
</dbReference>
<dbReference type="AlphaFoldDB" id="A0A6J7MI13"/>
<evidence type="ECO:0000313" key="1">
    <source>
        <dbReference type="EMBL" id="CAB4707134.1"/>
    </source>
</evidence>
<proteinExistence type="predicted"/>
<evidence type="ECO:0000313" key="2">
    <source>
        <dbReference type="EMBL" id="CAB4805891.1"/>
    </source>
</evidence>
<dbReference type="EMBL" id="CAFBOD010000009">
    <property type="protein sequence ID" value="CAB4977364.1"/>
    <property type="molecule type" value="Genomic_DNA"/>
</dbReference>